<dbReference type="OrthoDB" id="9799681at2"/>
<dbReference type="PANTHER" id="PTHR13947">
    <property type="entry name" value="GNAT FAMILY N-ACETYLTRANSFERASE"/>
    <property type="match status" value="1"/>
</dbReference>
<dbReference type="PROSITE" id="PS51186">
    <property type="entry name" value="GNAT"/>
    <property type="match status" value="1"/>
</dbReference>
<dbReference type="InterPro" id="IPR016181">
    <property type="entry name" value="Acyl_CoA_acyltransferase"/>
</dbReference>
<dbReference type="PANTHER" id="PTHR13947:SF37">
    <property type="entry name" value="LD18367P"/>
    <property type="match status" value="1"/>
</dbReference>
<reference evidence="3" key="2">
    <citation type="submission" date="2014-03" db="EMBL/GenBank/DDBJ databases">
        <title>Candidatus Competibacter-lineage genomes retrieved from metagenomes reveal functional metabolic diversity.</title>
        <authorList>
            <person name="McIlroy S.J."/>
            <person name="Albertsen M."/>
            <person name="Andresen E.K."/>
            <person name="Saunders A.M."/>
            <person name="Kristiansen R."/>
            <person name="Stokholm-Bjerregaard M."/>
            <person name="Nielsen K.L."/>
            <person name="Nielsen P.H."/>
        </authorList>
    </citation>
    <scope>NUCLEOTIDE SEQUENCE</scope>
    <source>
        <strain evidence="3">Run_A_D11</strain>
    </source>
</reference>
<evidence type="ECO:0000313" key="3">
    <source>
        <dbReference type="EMBL" id="CDI02351.1"/>
    </source>
</evidence>
<dbReference type="EC" id="2.3.1.-" evidence="3"/>
<accession>W6M3N1</accession>
<name>W6M3N1_9GAMM</name>
<dbReference type="Pfam" id="PF00583">
    <property type="entry name" value="Acetyltransf_1"/>
    <property type="match status" value="1"/>
</dbReference>
<gene>
    <name evidence="3" type="ORF">BN873_30015</name>
</gene>
<dbReference type="GO" id="GO:0008080">
    <property type="term" value="F:N-acetyltransferase activity"/>
    <property type="evidence" value="ECO:0007669"/>
    <property type="project" value="InterPro"/>
</dbReference>
<dbReference type="AlphaFoldDB" id="W6M3N1"/>
<dbReference type="InterPro" id="IPR050769">
    <property type="entry name" value="NAT_camello-type"/>
</dbReference>
<feature type="domain" description="N-acetyltransferase" evidence="2">
    <location>
        <begin position="2"/>
        <end position="158"/>
    </location>
</feature>
<evidence type="ECO:0000259" key="2">
    <source>
        <dbReference type="PROSITE" id="PS51186"/>
    </source>
</evidence>
<dbReference type="InterPro" id="IPR000182">
    <property type="entry name" value="GNAT_dom"/>
</dbReference>
<dbReference type="Proteomes" id="UP000035760">
    <property type="component" value="Unassembled WGS sequence"/>
</dbReference>
<reference evidence="3" key="1">
    <citation type="submission" date="2013-07" db="EMBL/GenBank/DDBJ databases">
        <authorList>
            <person name="McIlroy S."/>
        </authorList>
    </citation>
    <scope>NUCLEOTIDE SEQUENCE [LARGE SCALE GENOMIC DNA]</scope>
    <source>
        <strain evidence="3">Run_A_D11</strain>
    </source>
</reference>
<keyword evidence="1 3" id="KW-0808">Transferase</keyword>
<dbReference type="SUPFAM" id="SSF55729">
    <property type="entry name" value="Acyl-CoA N-acyltransferases (Nat)"/>
    <property type="match status" value="1"/>
</dbReference>
<dbReference type="Gene3D" id="3.40.630.30">
    <property type="match status" value="1"/>
</dbReference>
<dbReference type="RefSeq" id="WP_048672446.1">
    <property type="nucleotide sequence ID" value="NZ_CBTJ020000036.1"/>
</dbReference>
<evidence type="ECO:0000313" key="4">
    <source>
        <dbReference type="Proteomes" id="UP000035760"/>
    </source>
</evidence>
<proteinExistence type="predicted"/>
<keyword evidence="4" id="KW-1185">Reference proteome</keyword>
<sequence length="160" mass="18246">MITIVPFSQHYVQGVVDLILSIQRLEFEIPITLEAQPDLQSISRFYQRGNGNFWVALDGEEIVGTLGLLDISNRQTALRKIFVKATHRGSKRGVAKQLLDTLIAWCQLRGVLEIYLGTTDVFFAAHRFYEKNGFQMIDRFALPASFPVMGVDSRFYCRTL</sequence>
<dbReference type="STRING" id="1400863.BN873_30015"/>
<dbReference type="CDD" id="cd04301">
    <property type="entry name" value="NAT_SF"/>
    <property type="match status" value="1"/>
</dbReference>
<comment type="caution">
    <text evidence="3">The sequence shown here is derived from an EMBL/GenBank/DDBJ whole genome shotgun (WGS) entry which is preliminary data.</text>
</comment>
<protein>
    <submittedName>
        <fullName evidence="3">IAA acetyltransferase protein</fullName>
        <ecNumber evidence="3">2.3.1.-</ecNumber>
    </submittedName>
</protein>
<organism evidence="3 4">
    <name type="scientific">Candidatus Competibacter denitrificans Run_A_D11</name>
    <dbReference type="NCBI Taxonomy" id="1400863"/>
    <lineage>
        <taxon>Bacteria</taxon>
        <taxon>Pseudomonadati</taxon>
        <taxon>Pseudomonadota</taxon>
        <taxon>Gammaproteobacteria</taxon>
        <taxon>Candidatus Competibacteraceae</taxon>
        <taxon>Candidatus Competibacter</taxon>
    </lineage>
</organism>
<keyword evidence="3" id="KW-0012">Acyltransferase</keyword>
<dbReference type="EMBL" id="CBTJ020000036">
    <property type="protein sequence ID" value="CDI02351.1"/>
    <property type="molecule type" value="Genomic_DNA"/>
</dbReference>
<evidence type="ECO:0000256" key="1">
    <source>
        <dbReference type="ARBA" id="ARBA00022679"/>
    </source>
</evidence>